<reference evidence="2 3" key="1">
    <citation type="submission" date="2020-11" db="EMBL/GenBank/DDBJ databases">
        <authorList>
            <person name="Sun Q."/>
        </authorList>
    </citation>
    <scope>NUCLEOTIDE SEQUENCE [LARGE SCALE GENOMIC DNA]</scope>
    <source>
        <strain evidence="2 3">P8398</strain>
    </source>
</reference>
<protein>
    <submittedName>
        <fullName evidence="2">Uncharacterized protein</fullName>
    </submittedName>
</protein>
<proteinExistence type="predicted"/>
<feature type="chain" id="PRO_5046057802" evidence="1">
    <location>
        <begin position="35"/>
        <end position="74"/>
    </location>
</feature>
<sequence>MENMSFRQRRTKKKLLAGAFFLMLAERVSFILSAAPPVPGENYARTGKNAPKNAPKLIALKLPAPASRFLYENQ</sequence>
<accession>A0AA49A817</accession>
<keyword evidence="1" id="KW-0732">Signal</keyword>
<dbReference type="EMBL" id="CP065053">
    <property type="protein sequence ID" value="QPI49382.1"/>
    <property type="molecule type" value="Genomic_DNA"/>
</dbReference>
<gene>
    <name evidence="2" type="ORF">IV454_28710</name>
</gene>
<evidence type="ECO:0000313" key="3">
    <source>
        <dbReference type="Proteomes" id="UP000662888"/>
    </source>
</evidence>
<dbReference type="Proteomes" id="UP000662888">
    <property type="component" value="Chromosome"/>
</dbReference>
<organism evidence="2 3">
    <name type="scientific">Massilia antarctica</name>
    <dbReference type="NCBI Taxonomy" id="2765360"/>
    <lineage>
        <taxon>Bacteria</taxon>
        <taxon>Pseudomonadati</taxon>
        <taxon>Pseudomonadota</taxon>
        <taxon>Betaproteobacteria</taxon>
        <taxon>Burkholderiales</taxon>
        <taxon>Oxalobacteraceae</taxon>
        <taxon>Telluria group</taxon>
        <taxon>Massilia</taxon>
    </lineage>
</organism>
<name>A0AA49A817_9BURK</name>
<keyword evidence="3" id="KW-1185">Reference proteome</keyword>
<dbReference type="RefSeq" id="WP_206088942.1">
    <property type="nucleotide sequence ID" value="NZ_CP065053.1"/>
</dbReference>
<feature type="signal peptide" evidence="1">
    <location>
        <begin position="1"/>
        <end position="34"/>
    </location>
</feature>
<evidence type="ECO:0000256" key="1">
    <source>
        <dbReference type="SAM" id="SignalP"/>
    </source>
</evidence>
<evidence type="ECO:0000313" key="2">
    <source>
        <dbReference type="EMBL" id="QPI49382.1"/>
    </source>
</evidence>